<dbReference type="InterPro" id="IPR050661">
    <property type="entry name" value="BglG_antiterminators"/>
</dbReference>
<dbReference type="STRING" id="633807.BW732_03450"/>
<dbReference type="RefSeq" id="WP_077275474.1">
    <property type="nucleotide sequence ID" value="NZ_CP019609.1"/>
</dbReference>
<dbReference type="EMBL" id="CP019609">
    <property type="protein sequence ID" value="AQP53383.1"/>
    <property type="molecule type" value="Genomic_DNA"/>
</dbReference>
<dbReference type="KEGG" id="vpi:BW732_03450"/>
<dbReference type="Pfam" id="PF03123">
    <property type="entry name" value="CAT_RBD"/>
    <property type="match status" value="1"/>
</dbReference>
<dbReference type="PANTHER" id="PTHR30185">
    <property type="entry name" value="CRYPTIC BETA-GLUCOSIDE BGL OPERON ANTITERMINATOR"/>
    <property type="match status" value="1"/>
</dbReference>
<dbReference type="NCBIfam" id="NF046042">
    <property type="entry name" value="LicT"/>
    <property type="match status" value="1"/>
</dbReference>
<dbReference type="SUPFAM" id="SSF63520">
    <property type="entry name" value="PTS-regulatory domain, PRD"/>
    <property type="match status" value="2"/>
</dbReference>
<dbReference type="InterPro" id="IPR004341">
    <property type="entry name" value="CAT_RNA-bd_dom"/>
</dbReference>
<name>A0A1Q2D4S9_9ENTE</name>
<dbReference type="SUPFAM" id="SSF50151">
    <property type="entry name" value="SacY-like RNA-binding domain"/>
    <property type="match status" value="1"/>
</dbReference>
<dbReference type="InterPro" id="IPR036650">
    <property type="entry name" value="CAT_RNA-bd_dom_sf"/>
</dbReference>
<dbReference type="InterPro" id="IPR011608">
    <property type="entry name" value="PRD"/>
</dbReference>
<accession>A0A1Q2D4S9</accession>
<dbReference type="Proteomes" id="UP000188246">
    <property type="component" value="Chromosome"/>
</dbReference>
<dbReference type="PROSITE" id="PS51372">
    <property type="entry name" value="PRD_2"/>
    <property type="match status" value="2"/>
</dbReference>
<dbReference type="OrthoDB" id="9813552at2"/>
<dbReference type="Gene3D" id="1.10.1790.10">
    <property type="entry name" value="PRD domain"/>
    <property type="match status" value="2"/>
</dbReference>
<organism evidence="1 2">
    <name type="scientific">Vagococcus penaei</name>
    <dbReference type="NCBI Taxonomy" id="633807"/>
    <lineage>
        <taxon>Bacteria</taxon>
        <taxon>Bacillati</taxon>
        <taxon>Bacillota</taxon>
        <taxon>Bacilli</taxon>
        <taxon>Lactobacillales</taxon>
        <taxon>Enterococcaceae</taxon>
        <taxon>Vagococcus</taxon>
    </lineage>
</organism>
<protein>
    <submittedName>
        <fullName evidence="1">Transcription antiterminator BglG</fullName>
    </submittedName>
</protein>
<proteinExistence type="predicted"/>
<dbReference type="Gene3D" id="2.30.24.10">
    <property type="entry name" value="CAT RNA-binding domain"/>
    <property type="match status" value="1"/>
</dbReference>
<gene>
    <name evidence="1" type="ORF">BW732_03450</name>
</gene>
<keyword evidence="2" id="KW-1185">Reference proteome</keyword>
<evidence type="ECO:0000313" key="1">
    <source>
        <dbReference type="EMBL" id="AQP53383.1"/>
    </source>
</evidence>
<reference evidence="1 2" key="1">
    <citation type="journal article" date="2010" name="Int. J. Syst. Evol. Microbiol.">
        <title>Vagococcus penaei sp. nov., isolated from spoilage microbiota of cooked shrimp (Penaeus vannamei).</title>
        <authorList>
            <person name="Jaffres E."/>
            <person name="Prevost H."/>
            <person name="Rossero A."/>
            <person name="Joffraud J.J."/>
            <person name="Dousset X."/>
        </authorList>
    </citation>
    <scope>NUCLEOTIDE SEQUENCE [LARGE SCALE GENOMIC DNA]</scope>
    <source>
        <strain evidence="1 2">CD276</strain>
    </source>
</reference>
<dbReference type="InterPro" id="IPR036634">
    <property type="entry name" value="PRD_sf"/>
</dbReference>
<dbReference type="PANTHER" id="PTHR30185:SF15">
    <property type="entry name" value="CRYPTIC BETA-GLUCOSIDE BGL OPERON ANTITERMINATOR"/>
    <property type="match status" value="1"/>
</dbReference>
<evidence type="ECO:0000313" key="2">
    <source>
        <dbReference type="Proteomes" id="UP000188246"/>
    </source>
</evidence>
<dbReference type="AlphaFoldDB" id="A0A1Q2D4S9"/>
<dbReference type="GO" id="GO:0006355">
    <property type="term" value="P:regulation of DNA-templated transcription"/>
    <property type="evidence" value="ECO:0007669"/>
    <property type="project" value="InterPro"/>
</dbReference>
<sequence length="282" mass="32996">MYIINKVLNNNVVISYNEKNEEIIIMGKGLAFGKKTNDEVDPIKIEKIFSNHQAVNFLDMERLFQDVDERIIDISKEIVLIAERDLAHQYSDKTYLTLIDHINYAVKRYAEGITIPNPLLLEIKKFYPGEYQVALKGLKLLKNQLDINFSNDEAGFIALHLVTNNLGQKTVQETIKATGMVRDILAIIRRYFGIDFNESSLNYTRMVTHIQYFVQRILMETTFKEQDDFLYELIQSKYPKAFQCSLRVKDYLEKKHAIKVDDSELIYLVIHINRVVDEFDKK</sequence>
<dbReference type="SMART" id="SM01061">
    <property type="entry name" value="CAT_RBD"/>
    <property type="match status" value="1"/>
</dbReference>
<dbReference type="Pfam" id="PF00874">
    <property type="entry name" value="PRD"/>
    <property type="match status" value="2"/>
</dbReference>
<dbReference type="GO" id="GO:0003723">
    <property type="term" value="F:RNA binding"/>
    <property type="evidence" value="ECO:0007669"/>
    <property type="project" value="InterPro"/>
</dbReference>